<dbReference type="HAMAP" id="MF_00114">
    <property type="entry name" value="DeoC_type1"/>
    <property type="match status" value="1"/>
</dbReference>
<accession>F8AY13</accession>
<evidence type="ECO:0000313" key="9">
    <source>
        <dbReference type="Proteomes" id="UP000001549"/>
    </source>
</evidence>
<proteinExistence type="inferred from homology"/>
<dbReference type="EC" id="4.1.2.4" evidence="6"/>
<evidence type="ECO:0000256" key="3">
    <source>
        <dbReference type="ARBA" id="ARBA00023239"/>
    </source>
</evidence>
<keyword evidence="2 6" id="KW-0963">Cytoplasm</keyword>
<feature type="region of interest" description="Disordered" evidence="7">
    <location>
        <begin position="1"/>
        <end position="33"/>
    </location>
</feature>
<dbReference type="InterPro" id="IPR011343">
    <property type="entry name" value="DeoC"/>
</dbReference>
<gene>
    <name evidence="6" type="primary">deoC</name>
    <name evidence="8" type="ordered locus">FsymDg_1007</name>
</gene>
<dbReference type="EMBL" id="CP002801">
    <property type="protein sequence ID" value="AEH08512.1"/>
    <property type="molecule type" value="Genomic_DNA"/>
</dbReference>
<dbReference type="InterPro" id="IPR028581">
    <property type="entry name" value="DeoC_typeI"/>
</dbReference>
<dbReference type="CDD" id="cd00959">
    <property type="entry name" value="DeoC"/>
    <property type="match status" value="1"/>
</dbReference>
<dbReference type="Pfam" id="PF01791">
    <property type="entry name" value="DeoC"/>
    <property type="match status" value="1"/>
</dbReference>
<dbReference type="HOGENOM" id="CLU_053595_0_0_11"/>
<dbReference type="STRING" id="656024.FsymDg_1007"/>
<dbReference type="eggNOG" id="COG0274">
    <property type="taxonomic scope" value="Bacteria"/>
</dbReference>
<evidence type="ECO:0000256" key="4">
    <source>
        <dbReference type="ARBA" id="ARBA00023270"/>
    </source>
</evidence>
<keyword evidence="4 6" id="KW-0704">Schiff base</keyword>
<keyword evidence="3 6" id="KW-0456">Lyase</keyword>
<comment type="subcellular location">
    <subcellularLocation>
        <location evidence="6">Cytoplasm</location>
    </subcellularLocation>
</comment>
<name>F8AY13_9ACTN</name>
<dbReference type="SUPFAM" id="SSF51569">
    <property type="entry name" value="Aldolase"/>
    <property type="match status" value="1"/>
</dbReference>
<feature type="active site" description="Schiff-base intermediate with acetaldehyde" evidence="6">
    <location>
        <position position="198"/>
    </location>
</feature>
<feature type="active site" description="Proton donor/acceptor" evidence="6">
    <location>
        <position position="135"/>
    </location>
</feature>
<organism evidence="8 9">
    <name type="scientific">Candidatus Protofrankia datiscae</name>
    <dbReference type="NCBI Taxonomy" id="2716812"/>
    <lineage>
        <taxon>Bacteria</taxon>
        <taxon>Bacillati</taxon>
        <taxon>Actinomycetota</taxon>
        <taxon>Actinomycetes</taxon>
        <taxon>Frankiales</taxon>
        <taxon>Frankiaceae</taxon>
        <taxon>Protofrankia</taxon>
    </lineage>
</organism>
<dbReference type="PIRSF" id="PIRSF001357">
    <property type="entry name" value="DeoC"/>
    <property type="match status" value="1"/>
</dbReference>
<dbReference type="RefSeq" id="WP_013872490.1">
    <property type="nucleotide sequence ID" value="NC_015656.1"/>
</dbReference>
<comment type="pathway">
    <text evidence="6">Carbohydrate degradation; 2-deoxy-D-ribose 1-phosphate degradation; D-glyceraldehyde 3-phosphate and acetaldehyde from 2-deoxy-alpha-D-ribose 1-phosphate: step 2/2.</text>
</comment>
<dbReference type="Gene3D" id="3.20.20.70">
    <property type="entry name" value="Aldolase class I"/>
    <property type="match status" value="1"/>
</dbReference>
<dbReference type="GO" id="GO:0006018">
    <property type="term" value="P:2-deoxyribose 1-phosphate catabolic process"/>
    <property type="evidence" value="ECO:0007669"/>
    <property type="project" value="UniProtKB-UniRule"/>
</dbReference>
<sequence>MMDAMTSLPAGADRPAGTGGTGATVPGPPAAPRRSELARMIDHTLLRPEATGEEILALCGEATELGIGAVCVAPTHVYLAAAAARRGRPKDERAAADDPAFAVASVIGFPHGTHLTTVKAQEARRAVADGADEIDLVIDLACAMEENWRSIETEITEVRLAVPPHVILKVIIESALLPDASITAACRAAEAGGAEFVKTSTGFHPAGGASLRAVRAMAAAVGGRLGIKASGGIRTAEQALAFVGAGATRLGMSATRDVLAAVPE</sequence>
<comment type="function">
    <text evidence="6">Catalyzes a reversible aldol reaction between acetaldehyde and D-glyceraldehyde 3-phosphate to generate 2-deoxy-D-ribose 5-phosphate.</text>
</comment>
<dbReference type="NCBIfam" id="TIGR00126">
    <property type="entry name" value="deoC"/>
    <property type="match status" value="1"/>
</dbReference>
<dbReference type="Proteomes" id="UP000001549">
    <property type="component" value="Chromosome"/>
</dbReference>
<dbReference type="GO" id="GO:0005737">
    <property type="term" value="C:cytoplasm"/>
    <property type="evidence" value="ECO:0007669"/>
    <property type="project" value="UniProtKB-SubCell"/>
</dbReference>
<protein>
    <recommendedName>
        <fullName evidence="6">Deoxyribose-phosphate aldolase</fullName>
        <shortName evidence="6">DERA</shortName>
        <ecNumber evidence="6">4.1.2.4</ecNumber>
    </recommendedName>
    <alternativeName>
        <fullName evidence="6">2-deoxy-D-ribose 5-phosphate aldolase</fullName>
    </alternativeName>
    <alternativeName>
        <fullName evidence="6">Phosphodeoxyriboaldolase</fullName>
        <shortName evidence="6">Deoxyriboaldolase</shortName>
    </alternativeName>
</protein>
<evidence type="ECO:0000313" key="8">
    <source>
        <dbReference type="EMBL" id="AEH08512.1"/>
    </source>
</evidence>
<evidence type="ECO:0000256" key="7">
    <source>
        <dbReference type="SAM" id="MobiDB-lite"/>
    </source>
</evidence>
<comment type="similarity">
    <text evidence="1 6">Belongs to the DeoC/FbaB aldolase family. DeoC type 1 subfamily.</text>
</comment>
<dbReference type="GO" id="GO:0016052">
    <property type="term" value="P:carbohydrate catabolic process"/>
    <property type="evidence" value="ECO:0007669"/>
    <property type="project" value="TreeGrafter"/>
</dbReference>
<evidence type="ECO:0000256" key="5">
    <source>
        <dbReference type="ARBA" id="ARBA00048791"/>
    </source>
</evidence>
<keyword evidence="9" id="KW-1185">Reference proteome</keyword>
<evidence type="ECO:0000256" key="6">
    <source>
        <dbReference type="HAMAP-Rule" id="MF_00114"/>
    </source>
</evidence>
<dbReference type="InterPro" id="IPR013785">
    <property type="entry name" value="Aldolase_TIM"/>
</dbReference>
<comment type="catalytic activity">
    <reaction evidence="5 6">
        <text>2-deoxy-D-ribose 5-phosphate = D-glyceraldehyde 3-phosphate + acetaldehyde</text>
        <dbReference type="Rhea" id="RHEA:12821"/>
        <dbReference type="ChEBI" id="CHEBI:15343"/>
        <dbReference type="ChEBI" id="CHEBI:59776"/>
        <dbReference type="ChEBI" id="CHEBI:62877"/>
        <dbReference type="EC" id="4.1.2.4"/>
    </reaction>
</comment>
<dbReference type="SMART" id="SM01133">
    <property type="entry name" value="DeoC"/>
    <property type="match status" value="1"/>
</dbReference>
<dbReference type="InterPro" id="IPR002915">
    <property type="entry name" value="DeoC/FbaB/LacD_aldolase"/>
</dbReference>
<dbReference type="GO" id="GO:0004139">
    <property type="term" value="F:deoxyribose-phosphate aldolase activity"/>
    <property type="evidence" value="ECO:0007669"/>
    <property type="project" value="UniProtKB-UniRule"/>
</dbReference>
<dbReference type="PANTHER" id="PTHR10889">
    <property type="entry name" value="DEOXYRIBOSE-PHOSPHATE ALDOLASE"/>
    <property type="match status" value="1"/>
</dbReference>
<dbReference type="KEGG" id="fsy:FsymDg_1007"/>
<feature type="active site" description="Proton donor/acceptor" evidence="6">
    <location>
        <position position="228"/>
    </location>
</feature>
<dbReference type="GO" id="GO:0009264">
    <property type="term" value="P:deoxyribonucleotide catabolic process"/>
    <property type="evidence" value="ECO:0007669"/>
    <property type="project" value="UniProtKB-UniRule"/>
</dbReference>
<dbReference type="PANTHER" id="PTHR10889:SF1">
    <property type="entry name" value="DEOXYRIBOSE-PHOSPHATE ALDOLASE"/>
    <property type="match status" value="1"/>
</dbReference>
<dbReference type="UniPathway" id="UPA00002">
    <property type="reaction ID" value="UER00468"/>
</dbReference>
<evidence type="ECO:0000256" key="1">
    <source>
        <dbReference type="ARBA" id="ARBA00010936"/>
    </source>
</evidence>
<dbReference type="AlphaFoldDB" id="F8AY13"/>
<reference evidence="8 9" key="1">
    <citation type="submission" date="2011-05" db="EMBL/GenBank/DDBJ databases">
        <title>Complete sequence of chromosome of Frankia symbiont of Datisca glomerata.</title>
        <authorList>
            <consortium name="US DOE Joint Genome Institute"/>
            <person name="Lucas S."/>
            <person name="Han J."/>
            <person name="Lapidus A."/>
            <person name="Cheng J.-F."/>
            <person name="Goodwin L."/>
            <person name="Pitluck S."/>
            <person name="Peters L."/>
            <person name="Mikhailova N."/>
            <person name="Chertkov O."/>
            <person name="Teshima H."/>
            <person name="Han C."/>
            <person name="Tapia R."/>
            <person name="Land M."/>
            <person name="Hauser L."/>
            <person name="Kyrpides N."/>
            <person name="Ivanova N."/>
            <person name="Pagani I."/>
            <person name="Berry A."/>
            <person name="Pawlowski K."/>
            <person name="Persson T."/>
            <person name="Vanden Heuvel B."/>
            <person name="Benson D."/>
            <person name="Woyke T."/>
        </authorList>
    </citation>
    <scope>NUCLEOTIDE SEQUENCE [LARGE SCALE GENOMIC DNA]</scope>
    <source>
        <strain evidence="9">4085684</strain>
    </source>
</reference>
<evidence type="ECO:0000256" key="2">
    <source>
        <dbReference type="ARBA" id="ARBA00022490"/>
    </source>
</evidence>